<dbReference type="Proteomes" id="UP000198415">
    <property type="component" value="Unassembled WGS sequence"/>
</dbReference>
<dbReference type="SMART" id="SM00567">
    <property type="entry name" value="EZ_HEAT"/>
    <property type="match status" value="6"/>
</dbReference>
<accession>A0A239J7G9</accession>
<organism evidence="1 2">
    <name type="scientific">Actinoplanes regularis</name>
    <dbReference type="NCBI Taxonomy" id="52697"/>
    <lineage>
        <taxon>Bacteria</taxon>
        <taxon>Bacillati</taxon>
        <taxon>Actinomycetota</taxon>
        <taxon>Actinomycetes</taxon>
        <taxon>Micromonosporales</taxon>
        <taxon>Micromonosporaceae</taxon>
        <taxon>Actinoplanes</taxon>
    </lineage>
</organism>
<dbReference type="EMBL" id="FZNR01000033">
    <property type="protein sequence ID" value="SNT01780.1"/>
    <property type="molecule type" value="Genomic_DNA"/>
</dbReference>
<keyword evidence="2" id="KW-1185">Reference proteome</keyword>
<gene>
    <name evidence="1" type="ORF">SAMN06264365_13332</name>
</gene>
<evidence type="ECO:0000313" key="1">
    <source>
        <dbReference type="EMBL" id="SNT01780.1"/>
    </source>
</evidence>
<dbReference type="Pfam" id="PF13646">
    <property type="entry name" value="HEAT_2"/>
    <property type="match status" value="3"/>
</dbReference>
<protein>
    <submittedName>
        <fullName evidence="1">HEAT repeat</fullName>
    </submittedName>
</protein>
<dbReference type="AlphaFoldDB" id="A0A239J7G9"/>
<dbReference type="PANTHER" id="PTHR12697">
    <property type="entry name" value="PBS LYASE HEAT-LIKE PROTEIN"/>
    <property type="match status" value="1"/>
</dbReference>
<dbReference type="InterPro" id="IPR016024">
    <property type="entry name" value="ARM-type_fold"/>
</dbReference>
<reference evidence="1 2" key="1">
    <citation type="submission" date="2017-06" db="EMBL/GenBank/DDBJ databases">
        <authorList>
            <person name="Kim H.J."/>
            <person name="Triplett B.A."/>
        </authorList>
    </citation>
    <scope>NUCLEOTIDE SEQUENCE [LARGE SCALE GENOMIC DNA]</scope>
    <source>
        <strain evidence="1 2">DSM 43151</strain>
    </source>
</reference>
<dbReference type="PANTHER" id="PTHR12697:SF5">
    <property type="entry name" value="DEOXYHYPUSINE HYDROXYLASE"/>
    <property type="match status" value="1"/>
</dbReference>
<sequence>MRRVIDTRAALAEFIRQIDELDDCDDLEKTRVALTGCGDSTLVAELTAALHRFLDEKNFYGRDLIAGVLAGIDGLEALPVLLRASARDLGDDQDSLSAEIVDLLHGNRAAARPAVLALAVDPDSTLRRTGLWALGFVSEPQDTDLLLAAAADSDPRIRAMAYGALPTADDRAFQALLAGLRDIDPDVRVTAVSQLGYTRRYDAVPHLIALADDLTDRVRRWVVFALGRIGSPDAAPVLLRLRADPLVREDATAALGAVGGPAALAVLRTLATDPDPRVRIDAATALPQAGVGDPEVRLLLVALAADPVPEVRAALVSGLAAVDVPGSSDELVLALAEDPEFDVRSRIVVNVRLLAPALAPSILRRYLDDPDLRPIAERQLKRLES</sequence>
<dbReference type="InterPro" id="IPR004155">
    <property type="entry name" value="PBS_lyase_HEAT"/>
</dbReference>
<dbReference type="InterPro" id="IPR011989">
    <property type="entry name" value="ARM-like"/>
</dbReference>
<dbReference type="GO" id="GO:0016491">
    <property type="term" value="F:oxidoreductase activity"/>
    <property type="evidence" value="ECO:0007669"/>
    <property type="project" value="TreeGrafter"/>
</dbReference>
<name>A0A239J7G9_9ACTN</name>
<dbReference type="SUPFAM" id="SSF48371">
    <property type="entry name" value="ARM repeat"/>
    <property type="match status" value="1"/>
</dbReference>
<proteinExistence type="predicted"/>
<evidence type="ECO:0000313" key="2">
    <source>
        <dbReference type="Proteomes" id="UP000198415"/>
    </source>
</evidence>
<dbReference type="Gene3D" id="1.25.10.10">
    <property type="entry name" value="Leucine-rich Repeat Variant"/>
    <property type="match status" value="2"/>
</dbReference>